<evidence type="ECO:0000256" key="1">
    <source>
        <dbReference type="SAM" id="MobiDB-lite"/>
    </source>
</evidence>
<gene>
    <name evidence="3" type="ORF">JW984_15215</name>
</gene>
<feature type="compositionally biased region" description="Basic and acidic residues" evidence="1">
    <location>
        <begin position="659"/>
        <end position="677"/>
    </location>
</feature>
<protein>
    <submittedName>
        <fullName evidence="3">Phage portal protein</fullName>
    </submittedName>
</protein>
<proteinExistence type="predicted"/>
<dbReference type="EMBL" id="JAFGIX010000082">
    <property type="protein sequence ID" value="MBN1574545.1"/>
    <property type="molecule type" value="Genomic_DNA"/>
</dbReference>
<feature type="domain" description="Phage head morphogenesis" evidence="2">
    <location>
        <begin position="587"/>
        <end position="702"/>
    </location>
</feature>
<feature type="compositionally biased region" description="Acidic residues" evidence="1">
    <location>
        <begin position="438"/>
        <end position="449"/>
    </location>
</feature>
<reference evidence="3" key="1">
    <citation type="journal article" date="2021" name="Environ. Microbiol.">
        <title>Genomic characterization of three novel Desulfobacterota classes expand the metabolic and phylogenetic diversity of the phylum.</title>
        <authorList>
            <person name="Murphy C.L."/>
            <person name="Biggerstaff J."/>
            <person name="Eichhorn A."/>
            <person name="Ewing E."/>
            <person name="Shahan R."/>
            <person name="Soriano D."/>
            <person name="Stewart S."/>
            <person name="VanMol K."/>
            <person name="Walker R."/>
            <person name="Walters P."/>
            <person name="Elshahed M.S."/>
            <person name="Youssef N.H."/>
        </authorList>
    </citation>
    <scope>NUCLEOTIDE SEQUENCE</scope>
    <source>
        <strain evidence="3">Zod_Metabat.24</strain>
    </source>
</reference>
<evidence type="ECO:0000313" key="3">
    <source>
        <dbReference type="EMBL" id="MBN1574545.1"/>
    </source>
</evidence>
<sequence length="712" mass="80674">MSLRKRLRRAYRALTVDDDRVWTTVGGQLPGQPMFIPGAESFLNADVQWVATCIDLIALYCSAIELRLVARTSGRGKKLNFPSRRLETNRKEYIAAEYKAWAAGAEDIVEIVEHPVLTLLEEVNENDNQDDLTYRIVKQKLLAGNNFTQIESKGGLPVALWSSSPARWSIVSDEKKKNRVARYEYRDGAATKKYRPEEVLHFKIPDVRGGLMGKSPLQAAIDSVNTDYQIRRHEESVFRHAAVLGGIFKFSDNLSATEFKVATEKVRQLYGGATRAGKNLTVQGDVDFTPIQQGLKDLAHIKGRELTFQEILGIYHVPEALCKLNRANLASATTALEMFSRLAILPMLRRIEAVWNHGLVPWYDSTNIRLIYDNPVPKDRAQDREDRRIYAEYGIRTVNEMRIDDGLPPLKDIPDGWAGTVPGLRAASAPPVNPNTGDEADEDENDDTEPEKRLKSENDRKAVREAHWKAFDKAVTEHEKKIEAKARDLLNEMWGEVLANMDSGKTVKVKRDEEQQVQQVAQQWLFDDEKWQKRFEKDLYPLVEQTFVAGGESLGRITFDINSSRALNVLSMAKNRIKTIPADRWKDILWELIRGLMRGETITELRDRVRKYQEHDDKYGAGVIARTEAAGAYNGGLYEAIMQDPDSWGSEWVTTLDGRERESHHEVDGEKRAKGERFSNGLLHPGEHGAAAKEVIQCRCTILIILVAEISQ</sequence>
<dbReference type="InterPro" id="IPR006944">
    <property type="entry name" value="Phage/GTA_portal"/>
</dbReference>
<comment type="caution">
    <text evidence="3">The sequence shown here is derived from an EMBL/GenBank/DDBJ whole genome shotgun (WGS) entry which is preliminary data.</text>
</comment>
<evidence type="ECO:0000313" key="4">
    <source>
        <dbReference type="Proteomes" id="UP000809273"/>
    </source>
</evidence>
<dbReference type="Pfam" id="PF04233">
    <property type="entry name" value="Phage_Mu_F"/>
    <property type="match status" value="1"/>
</dbReference>
<name>A0A9D8KIT4_9DELT</name>
<dbReference type="InterPro" id="IPR006528">
    <property type="entry name" value="Phage_head_morphogenesis_dom"/>
</dbReference>
<dbReference type="Proteomes" id="UP000809273">
    <property type="component" value="Unassembled WGS sequence"/>
</dbReference>
<dbReference type="AlphaFoldDB" id="A0A9D8KIT4"/>
<feature type="region of interest" description="Disordered" evidence="1">
    <location>
        <begin position="418"/>
        <end position="460"/>
    </location>
</feature>
<evidence type="ECO:0000259" key="2">
    <source>
        <dbReference type="Pfam" id="PF04233"/>
    </source>
</evidence>
<accession>A0A9D8KIT4</accession>
<reference evidence="3" key="2">
    <citation type="submission" date="2021-01" db="EMBL/GenBank/DDBJ databases">
        <authorList>
            <person name="Hahn C.R."/>
            <person name="Youssef N.H."/>
            <person name="Elshahed M."/>
        </authorList>
    </citation>
    <scope>NUCLEOTIDE SEQUENCE</scope>
    <source>
        <strain evidence="3">Zod_Metabat.24</strain>
    </source>
</reference>
<organism evidence="3 4">
    <name type="scientific">Candidatus Zymogenus saltonus</name>
    <dbReference type="NCBI Taxonomy" id="2844893"/>
    <lineage>
        <taxon>Bacteria</taxon>
        <taxon>Deltaproteobacteria</taxon>
        <taxon>Candidatus Zymogenia</taxon>
        <taxon>Candidatus Zymogeniales</taxon>
        <taxon>Candidatus Zymogenaceae</taxon>
        <taxon>Candidatus Zymogenus</taxon>
    </lineage>
</organism>
<dbReference type="Pfam" id="PF04860">
    <property type="entry name" value="Phage_portal"/>
    <property type="match status" value="1"/>
</dbReference>
<feature type="region of interest" description="Disordered" evidence="1">
    <location>
        <begin position="659"/>
        <end position="681"/>
    </location>
</feature>
<feature type="compositionally biased region" description="Basic and acidic residues" evidence="1">
    <location>
        <begin position="450"/>
        <end position="460"/>
    </location>
</feature>